<evidence type="ECO:0000256" key="1">
    <source>
        <dbReference type="ARBA" id="ARBA00005750"/>
    </source>
</evidence>
<sequence>MIDIHSHILPGIDDGAKTMEETLGIVSQLQQSGFKTLIATPHVLEDNFLSPADILAYTEQVRKRVAEAGIQIEILPGSENYIFPEMAKWVRDGKLMTLGNTGKYILVELPMLEIPQYTDQVFFELQVNGLTPVLAHPERNRKLVENPERLLEWARKGIFFQMNLRSLDGRYGPQSKGLAEILLDSNLIHFIGSDAHRVSRRESTYPETLQSVRDLVGESRFQELTVINPKNILSGQGMQCSGEYVLIEPVIKKRKQRFWNRLKVAFSKGRC</sequence>
<dbReference type="Gene3D" id="3.20.20.140">
    <property type="entry name" value="Metal-dependent hydrolases"/>
    <property type="match status" value="1"/>
</dbReference>
<keyword evidence="3" id="KW-0378">Hydrolase</keyword>
<comment type="similarity">
    <text evidence="1">Belongs to the metallo-dependent hydrolases superfamily. CpsB/CapC family.</text>
</comment>
<evidence type="ECO:0000313" key="7">
    <source>
        <dbReference type="Proteomes" id="UP001176021"/>
    </source>
</evidence>
<dbReference type="InterPro" id="IPR016667">
    <property type="entry name" value="Caps_polysacc_synth_CpsB/CapC"/>
</dbReference>
<evidence type="ECO:0000256" key="2">
    <source>
        <dbReference type="ARBA" id="ARBA00013064"/>
    </source>
</evidence>
<dbReference type="PIRSF" id="PIRSF016557">
    <property type="entry name" value="Caps_synth_CpsB"/>
    <property type="match status" value="1"/>
</dbReference>
<dbReference type="EMBL" id="JAMJEV010000030">
    <property type="protein sequence ID" value="MDO0825672.1"/>
    <property type="molecule type" value="Genomic_DNA"/>
</dbReference>
<evidence type="ECO:0000256" key="3">
    <source>
        <dbReference type="ARBA" id="ARBA00022801"/>
    </source>
</evidence>
<comment type="catalytic activity">
    <reaction evidence="5">
        <text>O-phospho-L-tyrosyl-[protein] + H2O = L-tyrosyl-[protein] + phosphate</text>
        <dbReference type="Rhea" id="RHEA:10684"/>
        <dbReference type="Rhea" id="RHEA-COMP:10136"/>
        <dbReference type="Rhea" id="RHEA-COMP:20101"/>
        <dbReference type="ChEBI" id="CHEBI:15377"/>
        <dbReference type="ChEBI" id="CHEBI:43474"/>
        <dbReference type="ChEBI" id="CHEBI:46858"/>
        <dbReference type="ChEBI" id="CHEBI:61978"/>
        <dbReference type="EC" id="3.1.3.48"/>
    </reaction>
</comment>
<evidence type="ECO:0000256" key="5">
    <source>
        <dbReference type="ARBA" id="ARBA00051722"/>
    </source>
</evidence>
<proteinExistence type="inferred from homology"/>
<name>A0ABT8QWE9_9FIRM</name>
<keyword evidence="4" id="KW-0904">Protein phosphatase</keyword>
<accession>A0ABT8QWE9</accession>
<dbReference type="Pfam" id="PF19567">
    <property type="entry name" value="CpsB_CapC"/>
    <property type="match status" value="1"/>
</dbReference>
<evidence type="ECO:0000256" key="4">
    <source>
        <dbReference type="ARBA" id="ARBA00022912"/>
    </source>
</evidence>
<comment type="caution">
    <text evidence="6">The sequence shown here is derived from an EMBL/GenBank/DDBJ whole genome shotgun (WGS) entry which is preliminary data.</text>
</comment>
<gene>
    <name evidence="6" type="ORF">M8H41_22945</name>
</gene>
<organism evidence="6 7">
    <name type="scientific">Desulfosporosinus nitroreducens</name>
    <dbReference type="NCBI Taxonomy" id="2018668"/>
    <lineage>
        <taxon>Bacteria</taxon>
        <taxon>Bacillati</taxon>
        <taxon>Bacillota</taxon>
        <taxon>Clostridia</taxon>
        <taxon>Eubacteriales</taxon>
        <taxon>Desulfitobacteriaceae</taxon>
        <taxon>Desulfosporosinus</taxon>
    </lineage>
</organism>
<dbReference type="PANTHER" id="PTHR39181:SF1">
    <property type="entry name" value="TYROSINE-PROTEIN PHOSPHATASE YWQE"/>
    <property type="match status" value="1"/>
</dbReference>
<dbReference type="RefSeq" id="WP_252467949.1">
    <property type="nucleotide sequence ID" value="NZ_JAMHFY010000004.1"/>
</dbReference>
<reference evidence="6" key="1">
    <citation type="submission" date="2022-05" db="EMBL/GenBank/DDBJ databases">
        <title>Expanded diversity of anoxic marine methylotrophy in a Black Sea sulfate reducing microorganism.</title>
        <authorList>
            <person name="Fischer P.Q."/>
            <person name="Stams A.J.M."/>
            <person name="Villanueva L."/>
            <person name="Sousa D.Z."/>
        </authorList>
    </citation>
    <scope>NUCLEOTIDE SEQUENCE</scope>
    <source>
        <strain evidence="6">P130</strain>
    </source>
</reference>
<dbReference type="PANTHER" id="PTHR39181">
    <property type="entry name" value="TYROSINE-PROTEIN PHOSPHATASE YWQE"/>
    <property type="match status" value="1"/>
</dbReference>
<dbReference type="SUPFAM" id="SSF89550">
    <property type="entry name" value="PHP domain-like"/>
    <property type="match status" value="1"/>
</dbReference>
<dbReference type="EC" id="3.1.3.48" evidence="2"/>
<protein>
    <recommendedName>
        <fullName evidence="2">protein-tyrosine-phosphatase</fullName>
        <ecNumber evidence="2">3.1.3.48</ecNumber>
    </recommendedName>
</protein>
<dbReference type="Proteomes" id="UP001176021">
    <property type="component" value="Unassembled WGS sequence"/>
</dbReference>
<evidence type="ECO:0000313" key="6">
    <source>
        <dbReference type="EMBL" id="MDO0825672.1"/>
    </source>
</evidence>
<dbReference type="InterPro" id="IPR016195">
    <property type="entry name" value="Pol/histidinol_Pase-like"/>
</dbReference>
<keyword evidence="7" id="KW-1185">Reference proteome</keyword>